<protein>
    <submittedName>
        <fullName evidence="2">Uncharacterized conserved protein, DUF302 family</fullName>
    </submittedName>
</protein>
<dbReference type="AlphaFoldDB" id="A0A1M5DLX5"/>
<dbReference type="PANTHER" id="PTHR38342:SF1">
    <property type="entry name" value="SLR5037 PROTEIN"/>
    <property type="match status" value="1"/>
</dbReference>
<dbReference type="CDD" id="cd14797">
    <property type="entry name" value="DUF302"/>
    <property type="match status" value="1"/>
</dbReference>
<dbReference type="InterPro" id="IPR005180">
    <property type="entry name" value="DUF302"/>
</dbReference>
<dbReference type="PANTHER" id="PTHR38342">
    <property type="entry name" value="SLR5037 PROTEIN"/>
    <property type="match status" value="1"/>
</dbReference>
<evidence type="ECO:0000313" key="3">
    <source>
        <dbReference type="Proteomes" id="UP000184164"/>
    </source>
</evidence>
<reference evidence="2 3" key="1">
    <citation type="submission" date="2016-11" db="EMBL/GenBank/DDBJ databases">
        <authorList>
            <person name="Jaros S."/>
            <person name="Januszkiewicz K."/>
            <person name="Wedrychowicz H."/>
        </authorList>
    </citation>
    <scope>NUCLEOTIDE SEQUENCE [LARGE SCALE GENOMIC DNA]</scope>
    <source>
        <strain evidence="2 3">DSM 26910</strain>
    </source>
</reference>
<dbReference type="Pfam" id="PF03625">
    <property type="entry name" value="DUF302"/>
    <property type="match status" value="1"/>
</dbReference>
<organism evidence="2 3">
    <name type="scientific">Mariniphaga anaerophila</name>
    <dbReference type="NCBI Taxonomy" id="1484053"/>
    <lineage>
        <taxon>Bacteria</taxon>
        <taxon>Pseudomonadati</taxon>
        <taxon>Bacteroidota</taxon>
        <taxon>Bacteroidia</taxon>
        <taxon>Marinilabiliales</taxon>
        <taxon>Prolixibacteraceae</taxon>
        <taxon>Mariniphaga</taxon>
    </lineage>
</organism>
<evidence type="ECO:0000313" key="2">
    <source>
        <dbReference type="EMBL" id="SHF67772.1"/>
    </source>
</evidence>
<gene>
    <name evidence="2" type="ORF">SAMN05444274_107152</name>
</gene>
<dbReference type="SUPFAM" id="SSF103247">
    <property type="entry name" value="TT1751-like"/>
    <property type="match status" value="1"/>
</dbReference>
<feature type="domain" description="DUF302" evidence="1">
    <location>
        <begin position="91"/>
        <end position="154"/>
    </location>
</feature>
<evidence type="ECO:0000259" key="1">
    <source>
        <dbReference type="Pfam" id="PF03625"/>
    </source>
</evidence>
<accession>A0A1M5DLX5</accession>
<name>A0A1M5DLX5_9BACT</name>
<keyword evidence="3" id="KW-1185">Reference proteome</keyword>
<proteinExistence type="predicted"/>
<dbReference type="EMBL" id="FQUM01000007">
    <property type="protein sequence ID" value="SHF67772.1"/>
    <property type="molecule type" value="Genomic_DNA"/>
</dbReference>
<dbReference type="InterPro" id="IPR035923">
    <property type="entry name" value="TT1751-like_sf"/>
</dbReference>
<sequence>MPLVLVSVWPEKYRNRSSGYIVFIFLNLLRMSARNVERNAGIFVSNPTNNLKTKDMSYYFNTILGDRNFDDVVEDVKAGLAVEGFGVPAEVDMQKTFKIKLDINFRKYRILGACNPEYALKGVESEKNLGVLLPCSVVVQENEDGRVEVAAVNPKASMNFVDDPVVQEVASEIALRLERVIKNLG</sequence>
<dbReference type="Proteomes" id="UP000184164">
    <property type="component" value="Unassembled WGS sequence"/>
</dbReference>
<dbReference type="Gene3D" id="3.30.310.70">
    <property type="entry name" value="TT1751-like domain"/>
    <property type="match status" value="1"/>
</dbReference>
<dbReference type="STRING" id="1484053.SAMN05444274_107152"/>